<evidence type="ECO:0000256" key="7">
    <source>
        <dbReference type="ARBA" id="ARBA00022884"/>
    </source>
</evidence>
<dbReference type="PROSITE" id="PS51522">
    <property type="entry name" value="ZF_NANOS"/>
    <property type="match status" value="1"/>
</dbReference>
<dbReference type="GO" id="GO:0003723">
    <property type="term" value="F:RNA binding"/>
    <property type="evidence" value="ECO:0007669"/>
    <property type="project" value="UniProtKB-UniRule"/>
</dbReference>
<sequence>MDMEDIKADFERNGVTKDLDEMDYLMIKSRRRRDSPGEVVSDSMQKSIEKIRRILINMKPLSNRKFCVFCKNNREQPSVFNTHVVKNEKGEVTCPILKKYVCPICKATGKDAHTIKYCPYNEGLSVDAIFKTCRNGAGRQRKNSSCSCSD</sequence>
<evidence type="ECO:0000256" key="1">
    <source>
        <dbReference type="ARBA" id="ARBA00004496"/>
    </source>
</evidence>
<comment type="caution">
    <text evidence="10">The sequence shown here is derived from an EMBL/GenBank/DDBJ whole genome shotgun (WGS) entry which is preliminary data.</text>
</comment>
<protein>
    <submittedName>
        <fullName evidence="10">Nanos-like protein</fullName>
    </submittedName>
</protein>
<evidence type="ECO:0000256" key="2">
    <source>
        <dbReference type="ARBA" id="ARBA00022490"/>
    </source>
</evidence>
<dbReference type="GO" id="GO:0005737">
    <property type="term" value="C:cytoplasm"/>
    <property type="evidence" value="ECO:0007669"/>
    <property type="project" value="UniProtKB-SubCell"/>
</dbReference>
<organism evidence="10 11">
    <name type="scientific">Elysia marginata</name>
    <dbReference type="NCBI Taxonomy" id="1093978"/>
    <lineage>
        <taxon>Eukaryota</taxon>
        <taxon>Metazoa</taxon>
        <taxon>Spiralia</taxon>
        <taxon>Lophotrochozoa</taxon>
        <taxon>Mollusca</taxon>
        <taxon>Gastropoda</taxon>
        <taxon>Heterobranchia</taxon>
        <taxon>Euthyneura</taxon>
        <taxon>Panpulmonata</taxon>
        <taxon>Sacoglossa</taxon>
        <taxon>Placobranchoidea</taxon>
        <taxon>Plakobranchidae</taxon>
        <taxon>Elysia</taxon>
    </lineage>
</organism>
<evidence type="ECO:0000256" key="6">
    <source>
        <dbReference type="ARBA" id="ARBA00022845"/>
    </source>
</evidence>
<keyword evidence="2" id="KW-0963">Cytoplasm</keyword>
<dbReference type="AlphaFoldDB" id="A0AAV4ELT0"/>
<dbReference type="PANTHER" id="PTHR12887">
    <property type="entry name" value="NANOS PROTEIN"/>
    <property type="match status" value="1"/>
</dbReference>
<keyword evidence="4 8" id="KW-0863">Zinc-finger</keyword>
<evidence type="ECO:0000313" key="10">
    <source>
        <dbReference type="EMBL" id="GFR61769.1"/>
    </source>
</evidence>
<proteinExistence type="inferred from homology"/>
<evidence type="ECO:0000256" key="5">
    <source>
        <dbReference type="ARBA" id="ARBA00022833"/>
    </source>
</evidence>
<dbReference type="Gene3D" id="4.10.60.30">
    <property type="entry name" value="Nanos, RNA-binding domain"/>
    <property type="match status" value="1"/>
</dbReference>
<feature type="domain" description="Nanos-type" evidence="9">
    <location>
        <begin position="66"/>
        <end position="120"/>
    </location>
</feature>
<dbReference type="Proteomes" id="UP000762676">
    <property type="component" value="Unassembled WGS sequence"/>
</dbReference>
<keyword evidence="6 8" id="KW-0810">Translation regulation</keyword>
<dbReference type="Pfam" id="PF05741">
    <property type="entry name" value="zf-nanos"/>
    <property type="match status" value="1"/>
</dbReference>
<evidence type="ECO:0000259" key="9">
    <source>
        <dbReference type="PROSITE" id="PS51522"/>
    </source>
</evidence>
<accession>A0AAV4ELT0</accession>
<comment type="similarity">
    <text evidence="8">Belongs to the nanos family.</text>
</comment>
<dbReference type="InterPro" id="IPR008705">
    <property type="entry name" value="Nanos/Xcar2"/>
</dbReference>
<comment type="subcellular location">
    <subcellularLocation>
        <location evidence="1">Cytoplasm</location>
    </subcellularLocation>
</comment>
<evidence type="ECO:0000256" key="4">
    <source>
        <dbReference type="ARBA" id="ARBA00022771"/>
    </source>
</evidence>
<evidence type="ECO:0000313" key="11">
    <source>
        <dbReference type="Proteomes" id="UP000762676"/>
    </source>
</evidence>
<gene>
    <name evidence="10" type="ORF">ElyMa_005440100</name>
</gene>
<evidence type="ECO:0000256" key="3">
    <source>
        <dbReference type="ARBA" id="ARBA00022723"/>
    </source>
</evidence>
<dbReference type="GO" id="GO:0008270">
    <property type="term" value="F:zinc ion binding"/>
    <property type="evidence" value="ECO:0007669"/>
    <property type="project" value="UniProtKB-KW"/>
</dbReference>
<dbReference type="InterPro" id="IPR024161">
    <property type="entry name" value="Znf_nanos-typ"/>
</dbReference>
<evidence type="ECO:0000256" key="8">
    <source>
        <dbReference type="PROSITE-ProRule" id="PRU00855"/>
    </source>
</evidence>
<reference evidence="10 11" key="1">
    <citation type="journal article" date="2021" name="Elife">
        <title>Chloroplast acquisition without the gene transfer in kleptoplastic sea slugs, Plakobranchus ocellatus.</title>
        <authorList>
            <person name="Maeda T."/>
            <person name="Takahashi S."/>
            <person name="Yoshida T."/>
            <person name="Shimamura S."/>
            <person name="Takaki Y."/>
            <person name="Nagai Y."/>
            <person name="Toyoda A."/>
            <person name="Suzuki Y."/>
            <person name="Arimoto A."/>
            <person name="Ishii H."/>
            <person name="Satoh N."/>
            <person name="Nishiyama T."/>
            <person name="Hasebe M."/>
            <person name="Maruyama T."/>
            <person name="Minagawa J."/>
            <person name="Obokata J."/>
            <person name="Shigenobu S."/>
        </authorList>
    </citation>
    <scope>NUCLEOTIDE SEQUENCE [LARGE SCALE GENOMIC DNA]</scope>
</reference>
<dbReference type="GO" id="GO:0006417">
    <property type="term" value="P:regulation of translation"/>
    <property type="evidence" value="ECO:0007669"/>
    <property type="project" value="UniProtKB-UniRule"/>
</dbReference>
<dbReference type="EMBL" id="BMAT01010851">
    <property type="protein sequence ID" value="GFR61769.1"/>
    <property type="molecule type" value="Genomic_DNA"/>
</dbReference>
<keyword evidence="7 8" id="KW-0694">RNA-binding</keyword>
<keyword evidence="11" id="KW-1185">Reference proteome</keyword>
<keyword evidence="3" id="KW-0479">Metal-binding</keyword>
<dbReference type="InterPro" id="IPR038129">
    <property type="entry name" value="Nanos_sf"/>
</dbReference>
<name>A0AAV4ELT0_9GAST</name>
<keyword evidence="5" id="KW-0862">Zinc</keyword>